<protein>
    <submittedName>
        <fullName evidence="2">Uncharacterized protein</fullName>
    </submittedName>
</protein>
<name>A0A915HN11_ROMCU</name>
<organism evidence="1 2">
    <name type="scientific">Romanomermis culicivorax</name>
    <name type="common">Nematode worm</name>
    <dbReference type="NCBI Taxonomy" id="13658"/>
    <lineage>
        <taxon>Eukaryota</taxon>
        <taxon>Metazoa</taxon>
        <taxon>Ecdysozoa</taxon>
        <taxon>Nematoda</taxon>
        <taxon>Enoplea</taxon>
        <taxon>Dorylaimia</taxon>
        <taxon>Mermithida</taxon>
        <taxon>Mermithoidea</taxon>
        <taxon>Mermithidae</taxon>
        <taxon>Romanomermis</taxon>
    </lineage>
</organism>
<proteinExistence type="predicted"/>
<dbReference type="AlphaFoldDB" id="A0A915HN11"/>
<accession>A0A915HN11</accession>
<dbReference type="Proteomes" id="UP000887565">
    <property type="component" value="Unplaced"/>
</dbReference>
<evidence type="ECO:0000313" key="2">
    <source>
        <dbReference type="WBParaSite" id="nRc.2.0.1.t03079-RA"/>
    </source>
</evidence>
<evidence type="ECO:0000313" key="1">
    <source>
        <dbReference type="Proteomes" id="UP000887565"/>
    </source>
</evidence>
<keyword evidence="1" id="KW-1185">Reference proteome</keyword>
<sequence length="94" mass="11091">MIRVQGLLEKFVLDQKEKDIWYVPSKMRWQISSQGRMKPKRRLRFTCGQLRLTCGHQRPTCGLLRLHLWTAAAHMRTATPHLHTAAFYLRVATF</sequence>
<dbReference type="WBParaSite" id="nRc.2.0.1.t03079-RA">
    <property type="protein sequence ID" value="nRc.2.0.1.t03079-RA"/>
    <property type="gene ID" value="nRc.2.0.1.g03079"/>
</dbReference>
<reference evidence="2" key="1">
    <citation type="submission" date="2022-11" db="UniProtKB">
        <authorList>
            <consortium name="WormBaseParasite"/>
        </authorList>
    </citation>
    <scope>IDENTIFICATION</scope>
</reference>